<reference evidence="1 2" key="1">
    <citation type="submission" date="2008-10" db="EMBL/GenBank/DDBJ databases">
        <title>Genome sequence of Bacillus cereus G9842.</title>
        <authorList>
            <person name="Dodson R.J."/>
            <person name="Durkin A.S."/>
            <person name="Rosovitz M.J."/>
            <person name="Rasko D.A."/>
            <person name="Hoffmaster A."/>
            <person name="Ravel J."/>
            <person name="Sutton G."/>
        </authorList>
    </citation>
    <scope>NUCLEOTIDE SEQUENCE [LARGE SCALE GENOMIC DNA]</scope>
    <source>
        <strain evidence="1 2">G9842</strain>
        <plasmid evidence="1 2">pG9842_209</plasmid>
    </source>
</reference>
<geneLocation type="plasmid" evidence="1 2">
    <name>pG9842_209</name>
</geneLocation>
<keyword evidence="1" id="KW-0614">Plasmid</keyword>
<dbReference type="HOGENOM" id="CLU_2091793_0_0_9"/>
<sequence length="116" mass="13380">MNYEDFKNKIKQIGGKSINIGMDSNNSINPLGISTIHADVNYERESKCNKIMCILEVHFEIILTSHERNVIREIVTENIDRSIKQDFKVLYNGLLQKEEEGDTKLKWLISAVKTLI</sequence>
<dbReference type="Proteomes" id="UP000006744">
    <property type="component" value="Plasmid pG9842_209"/>
</dbReference>
<evidence type="ECO:0000313" key="1">
    <source>
        <dbReference type="EMBL" id="ACK98639.1"/>
    </source>
</evidence>
<dbReference type="AlphaFoldDB" id="B7IYT2"/>
<dbReference type="EMBL" id="CP001187">
    <property type="protein sequence ID" value="ACK98639.1"/>
    <property type="molecule type" value="Genomic_DNA"/>
</dbReference>
<organism evidence="1 2">
    <name type="scientific">Bacillus cereus (strain G9842)</name>
    <dbReference type="NCBI Taxonomy" id="405531"/>
    <lineage>
        <taxon>Bacteria</taxon>
        <taxon>Bacillati</taxon>
        <taxon>Bacillota</taxon>
        <taxon>Bacilli</taxon>
        <taxon>Bacillales</taxon>
        <taxon>Bacillaceae</taxon>
        <taxon>Bacillus</taxon>
        <taxon>Bacillus cereus group</taxon>
    </lineage>
</organism>
<accession>B7IYT2</accession>
<evidence type="ECO:0000313" key="2">
    <source>
        <dbReference type="Proteomes" id="UP000006744"/>
    </source>
</evidence>
<dbReference type="RefSeq" id="WP_001105312.1">
    <property type="nucleotide sequence ID" value="NC_011775.1"/>
</dbReference>
<dbReference type="KEGG" id="bcg:BCG9842_0141"/>
<gene>
    <name evidence="1" type="ordered locus">BCG9842_0141</name>
</gene>
<proteinExistence type="predicted"/>
<protein>
    <submittedName>
        <fullName evidence="1">TrsE, putative</fullName>
    </submittedName>
</protein>
<name>B7IYT2_BACC2</name>